<organism evidence="3 4">
    <name type="scientific">Cohnella fermenti</name>
    <dbReference type="NCBI Taxonomy" id="2565925"/>
    <lineage>
        <taxon>Bacteria</taxon>
        <taxon>Bacillati</taxon>
        <taxon>Bacillota</taxon>
        <taxon>Bacilli</taxon>
        <taxon>Bacillales</taxon>
        <taxon>Paenibacillaceae</taxon>
        <taxon>Cohnella</taxon>
    </lineage>
</organism>
<keyword evidence="4" id="KW-1185">Reference proteome</keyword>
<feature type="compositionally biased region" description="Low complexity" evidence="1">
    <location>
        <begin position="35"/>
        <end position="68"/>
    </location>
</feature>
<accession>A0A4S4BJH0</accession>
<evidence type="ECO:0000256" key="1">
    <source>
        <dbReference type="SAM" id="MobiDB-lite"/>
    </source>
</evidence>
<feature type="chain" id="PRO_5020467131" description="DUF3221 domain-containing protein" evidence="2">
    <location>
        <begin position="31"/>
        <end position="146"/>
    </location>
</feature>
<comment type="caution">
    <text evidence="3">The sequence shown here is derived from an EMBL/GenBank/DDBJ whole genome shotgun (WGS) entry which is preliminary data.</text>
</comment>
<dbReference type="Proteomes" id="UP000310636">
    <property type="component" value="Unassembled WGS sequence"/>
</dbReference>
<evidence type="ECO:0000313" key="4">
    <source>
        <dbReference type="Proteomes" id="UP000310636"/>
    </source>
</evidence>
<feature type="region of interest" description="Disordered" evidence="1">
    <location>
        <begin position="27"/>
        <end position="81"/>
    </location>
</feature>
<evidence type="ECO:0000256" key="2">
    <source>
        <dbReference type="SAM" id="SignalP"/>
    </source>
</evidence>
<protein>
    <recommendedName>
        <fullName evidence="5">DUF3221 domain-containing protein</fullName>
    </recommendedName>
</protein>
<evidence type="ECO:0000313" key="3">
    <source>
        <dbReference type="EMBL" id="THF74806.1"/>
    </source>
</evidence>
<reference evidence="3 4" key="1">
    <citation type="submission" date="2019-04" db="EMBL/GenBank/DDBJ databases">
        <title>Cohnella sp. nov. isolated from preserved vegetables.</title>
        <authorList>
            <person name="Lin S.-Y."/>
            <person name="Hung M.-H."/>
            <person name="Young C.-C."/>
        </authorList>
    </citation>
    <scope>NUCLEOTIDE SEQUENCE [LARGE SCALE GENOMIC DNA]</scope>
    <source>
        <strain evidence="3 4">CC-MHH1044</strain>
    </source>
</reference>
<proteinExistence type="predicted"/>
<evidence type="ECO:0008006" key="5">
    <source>
        <dbReference type="Google" id="ProtNLM"/>
    </source>
</evidence>
<dbReference type="EMBL" id="SSOB01000037">
    <property type="protein sequence ID" value="THF74806.1"/>
    <property type="molecule type" value="Genomic_DNA"/>
</dbReference>
<dbReference type="PROSITE" id="PS51257">
    <property type="entry name" value="PROKAR_LIPOPROTEIN"/>
    <property type="match status" value="1"/>
</dbReference>
<dbReference type="RefSeq" id="WP_136372319.1">
    <property type="nucleotide sequence ID" value="NZ_SSOB01000037.1"/>
</dbReference>
<name>A0A4S4BJH0_9BACL</name>
<gene>
    <name evidence="3" type="ORF">E6C55_23770</name>
</gene>
<feature type="signal peptide" evidence="2">
    <location>
        <begin position="1"/>
        <end position="30"/>
    </location>
</feature>
<dbReference type="OrthoDB" id="2620571at2"/>
<sequence>MKRLGKNTAWTIGILSMLLLAAACSNDNNAKNTNATPSAESSPTASASSSPESSPSSSPSAPASPSASNEATKLEGSGVYNGQVDSHSIEVEVGGQATVFQIGSDISEQVADWDEGVQVKFEYTEANVDSGGQTLKQYTIVAIEKQ</sequence>
<keyword evidence="2" id="KW-0732">Signal</keyword>
<dbReference type="AlphaFoldDB" id="A0A4S4BJH0"/>